<keyword evidence="1" id="KW-1133">Transmembrane helix</keyword>
<evidence type="ECO:0000256" key="1">
    <source>
        <dbReference type="SAM" id="Phobius"/>
    </source>
</evidence>
<feature type="transmembrane region" description="Helical" evidence="1">
    <location>
        <begin position="23"/>
        <end position="41"/>
    </location>
</feature>
<sequence>MRIIFYEQQEESEVGLPGGNGQLLTLGLGLLATALAAAYVTRLAKDAVKDID</sequence>
<dbReference type="PANTHER" id="PTHR46826:SF1">
    <property type="entry name" value="TVP38_TMEM64 FAMILY MEMBRANE PROTEIN YDJX"/>
    <property type="match status" value="1"/>
</dbReference>
<gene>
    <name evidence="2" type="ORF">C1H46_024717</name>
</gene>
<dbReference type="InterPro" id="IPR053240">
    <property type="entry name" value="VTT_domain"/>
</dbReference>
<evidence type="ECO:0000313" key="2">
    <source>
        <dbReference type="EMBL" id="TQD89723.1"/>
    </source>
</evidence>
<dbReference type="PANTHER" id="PTHR46826">
    <property type="match status" value="1"/>
</dbReference>
<dbReference type="EMBL" id="VIEB01000471">
    <property type="protein sequence ID" value="TQD89723.1"/>
    <property type="molecule type" value="Genomic_DNA"/>
</dbReference>
<comment type="caution">
    <text evidence="2">The sequence shown here is derived from an EMBL/GenBank/DDBJ whole genome shotgun (WGS) entry which is preliminary data.</text>
</comment>
<proteinExistence type="predicted"/>
<accession>A0A540LT81</accession>
<evidence type="ECO:0000313" key="3">
    <source>
        <dbReference type="Proteomes" id="UP000315295"/>
    </source>
</evidence>
<organism evidence="2 3">
    <name type="scientific">Malus baccata</name>
    <name type="common">Siberian crab apple</name>
    <name type="synonym">Pyrus baccata</name>
    <dbReference type="NCBI Taxonomy" id="106549"/>
    <lineage>
        <taxon>Eukaryota</taxon>
        <taxon>Viridiplantae</taxon>
        <taxon>Streptophyta</taxon>
        <taxon>Embryophyta</taxon>
        <taxon>Tracheophyta</taxon>
        <taxon>Spermatophyta</taxon>
        <taxon>Magnoliopsida</taxon>
        <taxon>eudicotyledons</taxon>
        <taxon>Gunneridae</taxon>
        <taxon>Pentapetalae</taxon>
        <taxon>rosids</taxon>
        <taxon>fabids</taxon>
        <taxon>Rosales</taxon>
        <taxon>Rosaceae</taxon>
        <taxon>Amygdaloideae</taxon>
        <taxon>Maleae</taxon>
        <taxon>Malus</taxon>
    </lineage>
</organism>
<dbReference type="Proteomes" id="UP000315295">
    <property type="component" value="Unassembled WGS sequence"/>
</dbReference>
<keyword evidence="1" id="KW-0472">Membrane</keyword>
<dbReference type="AlphaFoldDB" id="A0A540LT81"/>
<keyword evidence="1" id="KW-0812">Transmembrane</keyword>
<keyword evidence="3" id="KW-1185">Reference proteome</keyword>
<reference evidence="2 3" key="1">
    <citation type="journal article" date="2019" name="G3 (Bethesda)">
        <title>Sequencing of a Wild Apple (Malus baccata) Genome Unravels the Differences Between Cultivated and Wild Apple Species Regarding Disease Resistance and Cold Tolerance.</title>
        <authorList>
            <person name="Chen X."/>
        </authorList>
    </citation>
    <scope>NUCLEOTIDE SEQUENCE [LARGE SCALE GENOMIC DNA]</scope>
    <source>
        <strain evidence="3">cv. Shandingzi</strain>
        <tissue evidence="2">Leaves</tissue>
    </source>
</reference>
<name>A0A540LT81_MALBA</name>
<protein>
    <submittedName>
        <fullName evidence="2">Uncharacterized protein</fullName>
    </submittedName>
</protein>
<dbReference type="STRING" id="106549.A0A540LT81"/>